<name>A0A833VD81_9POAL</name>
<sequence length="263" mass="29889">MAVLEDPFGCMRQMEAKGPKVWRQDSAVAEVGQWIVVAGGGGLTDLDEGDEERAVEVYNKQTDMWELAQPMPWKFEGSTYATGLFVAASESRLYVIEKKTGWMSQFEPENKKWGSTRQMMPNQSISAWSIATIGKQRLLLVGAEMKVELQKREMKVRFWEVDGDNLQAIDKKSVEMPAEIVNNLFPDFTRMDDARKHACSVKEYGTEIGGYIFDPANMKNGVVMYQLSMKSEEGKMVDRWGGSHVRPLLTIAKWKKYQLGVLR</sequence>
<dbReference type="OrthoDB" id="1854110at2759"/>
<keyword evidence="2" id="KW-1185">Reference proteome</keyword>
<proteinExistence type="predicted"/>
<dbReference type="EMBL" id="SWLB01000009">
    <property type="protein sequence ID" value="KAF3334691.1"/>
    <property type="molecule type" value="Genomic_DNA"/>
</dbReference>
<dbReference type="InterPro" id="IPR015915">
    <property type="entry name" value="Kelch-typ_b-propeller"/>
</dbReference>
<accession>A0A833VD81</accession>
<dbReference type="Gene3D" id="2.120.10.80">
    <property type="entry name" value="Kelch-type beta propeller"/>
    <property type="match status" value="1"/>
</dbReference>
<reference evidence="1" key="1">
    <citation type="submission" date="2020-01" db="EMBL/GenBank/DDBJ databases">
        <title>Genome sequence of Kobresia littledalei, the first chromosome-level genome in the family Cyperaceae.</title>
        <authorList>
            <person name="Qu G."/>
        </authorList>
    </citation>
    <scope>NUCLEOTIDE SEQUENCE</scope>
    <source>
        <strain evidence="1">C.B.Clarke</strain>
        <tissue evidence="1">Leaf</tissue>
    </source>
</reference>
<evidence type="ECO:0000313" key="1">
    <source>
        <dbReference type="EMBL" id="KAF3334691.1"/>
    </source>
</evidence>
<dbReference type="SUPFAM" id="SSF117281">
    <property type="entry name" value="Kelch motif"/>
    <property type="match status" value="1"/>
</dbReference>
<evidence type="ECO:0000313" key="2">
    <source>
        <dbReference type="Proteomes" id="UP000623129"/>
    </source>
</evidence>
<comment type="caution">
    <text evidence="1">The sequence shown here is derived from an EMBL/GenBank/DDBJ whole genome shotgun (WGS) entry which is preliminary data.</text>
</comment>
<organism evidence="1 2">
    <name type="scientific">Carex littledalei</name>
    <dbReference type="NCBI Taxonomy" id="544730"/>
    <lineage>
        <taxon>Eukaryota</taxon>
        <taxon>Viridiplantae</taxon>
        <taxon>Streptophyta</taxon>
        <taxon>Embryophyta</taxon>
        <taxon>Tracheophyta</taxon>
        <taxon>Spermatophyta</taxon>
        <taxon>Magnoliopsida</taxon>
        <taxon>Liliopsida</taxon>
        <taxon>Poales</taxon>
        <taxon>Cyperaceae</taxon>
        <taxon>Cyperoideae</taxon>
        <taxon>Cariceae</taxon>
        <taxon>Carex</taxon>
        <taxon>Carex subgen. Euthyceras</taxon>
    </lineage>
</organism>
<dbReference type="Proteomes" id="UP000623129">
    <property type="component" value="Unassembled WGS sequence"/>
</dbReference>
<protein>
    <submittedName>
        <fullName evidence="1">Uncharacterized protein</fullName>
    </submittedName>
</protein>
<dbReference type="AlphaFoldDB" id="A0A833VD81"/>
<gene>
    <name evidence="1" type="ORF">FCM35_KLT21295</name>
</gene>